<feature type="domain" description="Spore germination protein N-terminal" evidence="9">
    <location>
        <begin position="27"/>
        <end position="199"/>
    </location>
</feature>
<keyword evidence="7" id="KW-0449">Lipoprotein</keyword>
<reference evidence="10 11" key="1">
    <citation type="journal article" date="2015" name="Int. Biodeterior. Biodegradation">
        <title>Physiological and genetic screening methods for the isolation of methyl tert-butyl ether-degrading bacteria for bioremediation purposes.</title>
        <authorList>
            <person name="Guisado I.M."/>
            <person name="Purswani J."/>
            <person name="Gonzalez Lopez J."/>
            <person name="Pozo C."/>
        </authorList>
    </citation>
    <scope>NUCLEOTIDE SEQUENCE [LARGE SCALE GENOMIC DNA]</scope>
    <source>
        <strain evidence="10 11">SH7</strain>
    </source>
</reference>
<dbReference type="NCBIfam" id="TIGR02887">
    <property type="entry name" value="spore_ger_x_C"/>
    <property type="match status" value="1"/>
</dbReference>
<dbReference type="InterPro" id="IPR046953">
    <property type="entry name" value="Spore_GerAC-like_C"/>
</dbReference>
<accession>A0A0W1B326</accession>
<proteinExistence type="inferred from homology"/>
<gene>
    <name evidence="10" type="ORF">UQ64_07565</name>
</gene>
<sequence>MQSKRLFFIGSLLPCLMIILSLTGCWDSVELNRRAIVSGVAIDRGPTDEEKYVLSFQVIIADEISGENARGASPVVVYKGSGRTMFEALANASRQTARFLSLGHIRVIIISEKFAREGIKDMMDVFERESETRLSSYIFISKGQPAIESLTTMTAFGKIPANDLVEKLQTTSKQYGYNYRMEVDDIVRGIQLPGGGPIVNGVMVIGGDQQGSNDSLKDIKPKAILRVTDLAAFKEDKLKGWLQGDEAVGTSLIKNEITQIPEVVSIGENEYVSFIVYLSQVHIHAEAKDPEHPIITIYISEQAGLEESPNALDLTDPKVVNNLSELLEQNIKDKLHAAVSAARSLKSDYLGFGEAVERENPRGWKQVKDHWDSIFATCEIKFDVDIVVRHTDMRNNSFQFNNIR</sequence>
<evidence type="ECO:0000256" key="5">
    <source>
        <dbReference type="ARBA" id="ARBA00023136"/>
    </source>
</evidence>
<evidence type="ECO:0000256" key="6">
    <source>
        <dbReference type="ARBA" id="ARBA00023139"/>
    </source>
</evidence>
<protein>
    <submittedName>
        <fullName evidence="10">Uncharacterized protein</fullName>
    </submittedName>
</protein>
<dbReference type="Gene3D" id="6.20.190.10">
    <property type="entry name" value="Nutrient germinant receptor protein C, domain 1"/>
    <property type="match status" value="1"/>
</dbReference>
<keyword evidence="4" id="KW-0732">Signal</keyword>
<dbReference type="PANTHER" id="PTHR35789:SF1">
    <property type="entry name" value="SPORE GERMINATION PROTEIN B3"/>
    <property type="match status" value="1"/>
</dbReference>
<dbReference type="GO" id="GO:0009847">
    <property type="term" value="P:spore germination"/>
    <property type="evidence" value="ECO:0007669"/>
    <property type="project" value="InterPro"/>
</dbReference>
<dbReference type="GO" id="GO:0016020">
    <property type="term" value="C:membrane"/>
    <property type="evidence" value="ECO:0007669"/>
    <property type="project" value="UniProtKB-SubCell"/>
</dbReference>
<dbReference type="InterPro" id="IPR008844">
    <property type="entry name" value="Spore_GerAC-like"/>
</dbReference>
<dbReference type="Proteomes" id="UP000054709">
    <property type="component" value="Unassembled WGS sequence"/>
</dbReference>
<dbReference type="PANTHER" id="PTHR35789">
    <property type="entry name" value="SPORE GERMINATION PROTEIN B3"/>
    <property type="match status" value="1"/>
</dbReference>
<dbReference type="EMBL" id="LCZJ02000016">
    <property type="protein sequence ID" value="KTD87960.1"/>
    <property type="molecule type" value="Genomic_DNA"/>
</dbReference>
<dbReference type="InterPro" id="IPR038501">
    <property type="entry name" value="Spore_GerAC_C_sf"/>
</dbReference>
<comment type="similarity">
    <text evidence="2">Belongs to the GerABKC lipoprotein family.</text>
</comment>
<dbReference type="PROSITE" id="PS51257">
    <property type="entry name" value="PROKAR_LIPOPROTEIN"/>
    <property type="match status" value="1"/>
</dbReference>
<dbReference type="InterPro" id="IPR057336">
    <property type="entry name" value="GerAC_N"/>
</dbReference>
<dbReference type="Pfam" id="PF05504">
    <property type="entry name" value="Spore_GerAC"/>
    <property type="match status" value="1"/>
</dbReference>
<dbReference type="Gene3D" id="3.30.300.210">
    <property type="entry name" value="Nutrient germinant receptor protein C, domain 3"/>
    <property type="match status" value="1"/>
</dbReference>
<name>A0A0W1B326_9BACL</name>
<evidence type="ECO:0000256" key="2">
    <source>
        <dbReference type="ARBA" id="ARBA00007886"/>
    </source>
</evidence>
<feature type="domain" description="Spore germination GerAC-like C-terminal" evidence="8">
    <location>
        <begin position="229"/>
        <end position="391"/>
    </location>
</feature>
<keyword evidence="11" id="KW-1185">Reference proteome</keyword>
<organism evidence="10 11">
    <name type="scientific">Paenibacillus etheri</name>
    <dbReference type="NCBI Taxonomy" id="1306852"/>
    <lineage>
        <taxon>Bacteria</taxon>
        <taxon>Bacillati</taxon>
        <taxon>Bacillota</taxon>
        <taxon>Bacilli</taxon>
        <taxon>Bacillales</taxon>
        <taxon>Paenibacillaceae</taxon>
        <taxon>Paenibacillus</taxon>
    </lineage>
</organism>
<comment type="caution">
    <text evidence="10">The sequence shown here is derived from an EMBL/GenBank/DDBJ whole genome shotgun (WGS) entry which is preliminary data.</text>
</comment>
<comment type="subcellular location">
    <subcellularLocation>
        <location evidence="1">Membrane</location>
        <topology evidence="1">Lipid-anchor</topology>
    </subcellularLocation>
</comment>
<evidence type="ECO:0000259" key="8">
    <source>
        <dbReference type="Pfam" id="PF05504"/>
    </source>
</evidence>
<evidence type="ECO:0000313" key="10">
    <source>
        <dbReference type="EMBL" id="KTD87960.1"/>
    </source>
</evidence>
<evidence type="ECO:0000256" key="7">
    <source>
        <dbReference type="ARBA" id="ARBA00023288"/>
    </source>
</evidence>
<evidence type="ECO:0000256" key="3">
    <source>
        <dbReference type="ARBA" id="ARBA00022544"/>
    </source>
</evidence>
<evidence type="ECO:0000256" key="4">
    <source>
        <dbReference type="ARBA" id="ARBA00022729"/>
    </source>
</evidence>
<dbReference type="Pfam" id="PF25198">
    <property type="entry name" value="Spore_GerAC_N"/>
    <property type="match status" value="1"/>
</dbReference>
<dbReference type="AlphaFoldDB" id="A0A0W1B326"/>
<keyword evidence="5" id="KW-0472">Membrane</keyword>
<evidence type="ECO:0000256" key="1">
    <source>
        <dbReference type="ARBA" id="ARBA00004635"/>
    </source>
</evidence>
<keyword evidence="6" id="KW-0564">Palmitate</keyword>
<evidence type="ECO:0000313" key="11">
    <source>
        <dbReference type="Proteomes" id="UP000054709"/>
    </source>
</evidence>
<evidence type="ECO:0000259" key="9">
    <source>
        <dbReference type="Pfam" id="PF25198"/>
    </source>
</evidence>
<keyword evidence="3" id="KW-0309">Germination</keyword>